<dbReference type="AlphaFoldDB" id="A0A285N649"/>
<dbReference type="InterPro" id="IPR055768">
    <property type="entry name" value="DUF7344"/>
</dbReference>
<evidence type="ECO:0000259" key="1">
    <source>
        <dbReference type="Pfam" id="PF24035"/>
    </source>
</evidence>
<keyword evidence="3" id="KW-1185">Reference proteome</keyword>
<proteinExistence type="predicted"/>
<evidence type="ECO:0000313" key="2">
    <source>
        <dbReference type="EMBL" id="SNZ04955.1"/>
    </source>
</evidence>
<protein>
    <recommendedName>
        <fullName evidence="1">DUF7344 domain-containing protein</fullName>
    </recommendedName>
</protein>
<name>A0A285N649_NATPI</name>
<sequence>MNDNAFEALANEHRRTLLLDLLESNPQYVATNPPPSVRSDLPDAEQQLRMEMYHLHLPLLVDYGFIEWDKDTNEITTGPQFEEVRPLLEVVH</sequence>
<evidence type="ECO:0000313" key="3">
    <source>
        <dbReference type="Proteomes" id="UP000219453"/>
    </source>
</evidence>
<dbReference type="Proteomes" id="UP000219453">
    <property type="component" value="Unassembled WGS sequence"/>
</dbReference>
<dbReference type="Pfam" id="PF24035">
    <property type="entry name" value="DUF7344"/>
    <property type="match status" value="1"/>
</dbReference>
<reference evidence="2 3" key="1">
    <citation type="submission" date="2017-09" db="EMBL/GenBank/DDBJ databases">
        <authorList>
            <person name="Ehlers B."/>
            <person name="Leendertz F.H."/>
        </authorList>
    </citation>
    <scope>NUCLEOTIDE SEQUENCE [LARGE SCALE GENOMIC DNA]</scope>
    <source>
        <strain evidence="2 3">DSM 27208</strain>
    </source>
</reference>
<gene>
    <name evidence="2" type="ORF">SAMN06269185_0734</name>
</gene>
<feature type="domain" description="DUF7344" evidence="1">
    <location>
        <begin position="6"/>
        <end position="75"/>
    </location>
</feature>
<dbReference type="EMBL" id="OBEJ01000001">
    <property type="protein sequence ID" value="SNZ04955.1"/>
    <property type="molecule type" value="Genomic_DNA"/>
</dbReference>
<organism evidence="2 3">
    <name type="scientific">Natronoarchaeum philippinense</name>
    <dbReference type="NCBI Taxonomy" id="558529"/>
    <lineage>
        <taxon>Archaea</taxon>
        <taxon>Methanobacteriati</taxon>
        <taxon>Methanobacteriota</taxon>
        <taxon>Stenosarchaea group</taxon>
        <taxon>Halobacteria</taxon>
        <taxon>Halobacteriales</taxon>
        <taxon>Natronoarchaeaceae</taxon>
    </lineage>
</organism>
<accession>A0A285N649</accession>